<gene>
    <name evidence="10" type="ORF">ABT211_04685</name>
</gene>
<evidence type="ECO:0000256" key="1">
    <source>
        <dbReference type="ARBA" id="ARBA00001974"/>
    </source>
</evidence>
<keyword evidence="6" id="KW-0408">Iron</keyword>
<dbReference type="Gene3D" id="2.40.30.10">
    <property type="entry name" value="Translation factors"/>
    <property type="match status" value="1"/>
</dbReference>
<dbReference type="InterPro" id="IPR006058">
    <property type="entry name" value="2Fe2S_fd_BS"/>
</dbReference>
<name>A0ABV1T979_9ACTN</name>
<dbReference type="SUPFAM" id="SSF52343">
    <property type="entry name" value="Ferredoxin reductase-like, C-terminal NADP-linked domain"/>
    <property type="match status" value="1"/>
</dbReference>
<sequence>MSIALSPGRAVASTATTLVVASKRIVADGVAQLTLRDPSGARLPDWAPGAHIDLVLTAPDGSQYSRQYSLCGDRWDASTYQIAVLREPAGRGGSALVHDHLAEGDVVGVGGPRNNFDLVPADRYLFIAGGIGITPILPMVAAAERLGAGWKLLYGGRTRASMAYLPELQTYGDRVQVCPQDEFGLLDLAAALTEFEHGTGKVYCCGPAPLLDALASATHEWPAGAVRTERFVPKEQEAPARTTPFVVDLARTGGSVTVEPDVSILDALDRHGVNVLSSCREGTCGTCETTVLEGTPDHRDSLLSDAERERGDCMFVCVSRSIGDRLVLDL</sequence>
<dbReference type="EMBL" id="JBEOZM010000002">
    <property type="protein sequence ID" value="MER6266589.1"/>
    <property type="molecule type" value="Genomic_DNA"/>
</dbReference>
<evidence type="ECO:0000256" key="2">
    <source>
        <dbReference type="ARBA" id="ARBA00022630"/>
    </source>
</evidence>
<evidence type="ECO:0000313" key="11">
    <source>
        <dbReference type="Proteomes" id="UP001490365"/>
    </source>
</evidence>
<dbReference type="Gene3D" id="3.10.20.30">
    <property type="match status" value="1"/>
</dbReference>
<dbReference type="PRINTS" id="PR00409">
    <property type="entry name" value="PHDIOXRDTASE"/>
</dbReference>
<dbReference type="InterPro" id="IPR017938">
    <property type="entry name" value="Riboflavin_synthase-like_b-brl"/>
</dbReference>
<reference evidence="10 11" key="1">
    <citation type="submission" date="2024-06" db="EMBL/GenBank/DDBJ databases">
        <title>The Natural Products Discovery Center: Release of the First 8490 Sequenced Strains for Exploring Actinobacteria Biosynthetic Diversity.</title>
        <authorList>
            <person name="Kalkreuter E."/>
            <person name="Kautsar S.A."/>
            <person name="Yang D."/>
            <person name="Bader C.D."/>
            <person name="Teijaro C.N."/>
            <person name="Fluegel L."/>
            <person name="Davis C.M."/>
            <person name="Simpson J.R."/>
            <person name="Lauterbach L."/>
            <person name="Steele A.D."/>
            <person name="Gui C."/>
            <person name="Meng S."/>
            <person name="Li G."/>
            <person name="Viehrig K."/>
            <person name="Ye F."/>
            <person name="Su P."/>
            <person name="Kiefer A.F."/>
            <person name="Nichols A."/>
            <person name="Cepeda A.J."/>
            <person name="Yan W."/>
            <person name="Fan B."/>
            <person name="Jiang Y."/>
            <person name="Adhikari A."/>
            <person name="Zheng C.-J."/>
            <person name="Schuster L."/>
            <person name="Cowan T.M."/>
            <person name="Smanski M.J."/>
            <person name="Chevrette M.G."/>
            <person name="De Carvalho L.P.S."/>
            <person name="Shen B."/>
        </authorList>
    </citation>
    <scope>NUCLEOTIDE SEQUENCE [LARGE SCALE GENOMIC DNA]</scope>
    <source>
        <strain evidence="10 11">NPDC001694</strain>
    </source>
</reference>
<dbReference type="PROSITE" id="PS51384">
    <property type="entry name" value="FAD_FR"/>
    <property type="match status" value="1"/>
</dbReference>
<dbReference type="InterPro" id="IPR050415">
    <property type="entry name" value="MRET"/>
</dbReference>
<protein>
    <submittedName>
        <fullName evidence="10">PDR/VanB family oxidoreductase</fullName>
        <ecNumber evidence="10">1.-.-.-</ecNumber>
    </submittedName>
</protein>
<feature type="domain" description="FAD-binding FR-type" evidence="9">
    <location>
        <begin position="13"/>
        <end position="119"/>
    </location>
</feature>
<dbReference type="Pfam" id="PF00111">
    <property type="entry name" value="Fer2"/>
    <property type="match status" value="1"/>
</dbReference>
<dbReference type="InterPro" id="IPR039261">
    <property type="entry name" value="FNR_nucleotide-bd"/>
</dbReference>
<evidence type="ECO:0000256" key="7">
    <source>
        <dbReference type="ARBA" id="ARBA00023014"/>
    </source>
</evidence>
<keyword evidence="11" id="KW-1185">Reference proteome</keyword>
<dbReference type="InterPro" id="IPR012675">
    <property type="entry name" value="Beta-grasp_dom_sf"/>
</dbReference>
<dbReference type="SUPFAM" id="SSF54292">
    <property type="entry name" value="2Fe-2S ferredoxin-like"/>
    <property type="match status" value="1"/>
</dbReference>
<dbReference type="PANTHER" id="PTHR47354">
    <property type="entry name" value="NADH OXIDOREDUCTASE HCR"/>
    <property type="match status" value="1"/>
</dbReference>
<evidence type="ECO:0000259" key="9">
    <source>
        <dbReference type="PROSITE" id="PS51384"/>
    </source>
</evidence>
<dbReference type="CDD" id="cd06185">
    <property type="entry name" value="PDR_like"/>
    <property type="match status" value="1"/>
</dbReference>
<dbReference type="InterPro" id="IPR017927">
    <property type="entry name" value="FAD-bd_FR_type"/>
</dbReference>
<keyword evidence="3" id="KW-0001">2Fe-2S</keyword>
<dbReference type="GO" id="GO:0016491">
    <property type="term" value="F:oxidoreductase activity"/>
    <property type="evidence" value="ECO:0007669"/>
    <property type="project" value="UniProtKB-KW"/>
</dbReference>
<comment type="caution">
    <text evidence="10">The sequence shown here is derived from an EMBL/GenBank/DDBJ whole genome shotgun (WGS) entry which is preliminary data.</text>
</comment>
<dbReference type="InterPro" id="IPR001433">
    <property type="entry name" value="OxRdtase_FAD/NAD-bd"/>
</dbReference>
<dbReference type="CDD" id="cd00207">
    <property type="entry name" value="fer2"/>
    <property type="match status" value="1"/>
</dbReference>
<evidence type="ECO:0000259" key="8">
    <source>
        <dbReference type="PROSITE" id="PS51085"/>
    </source>
</evidence>
<comment type="cofactor">
    <cofactor evidence="1">
        <name>FAD</name>
        <dbReference type="ChEBI" id="CHEBI:57692"/>
    </cofactor>
</comment>
<proteinExistence type="predicted"/>
<dbReference type="Gene3D" id="3.40.50.80">
    <property type="entry name" value="Nucleotide-binding domain of ferredoxin-NADP reductase (FNR) module"/>
    <property type="match status" value="1"/>
</dbReference>
<keyword evidence="5 10" id="KW-0560">Oxidoreductase</keyword>
<dbReference type="PROSITE" id="PS51085">
    <property type="entry name" value="2FE2S_FER_2"/>
    <property type="match status" value="1"/>
</dbReference>
<dbReference type="InterPro" id="IPR001041">
    <property type="entry name" value="2Fe-2S_ferredoxin-type"/>
</dbReference>
<dbReference type="Pfam" id="PF00175">
    <property type="entry name" value="NAD_binding_1"/>
    <property type="match status" value="1"/>
</dbReference>
<dbReference type="EC" id="1.-.-.-" evidence="10"/>
<feature type="domain" description="2Fe-2S ferredoxin-type" evidence="8">
    <location>
        <begin position="245"/>
        <end position="330"/>
    </location>
</feature>
<dbReference type="Proteomes" id="UP001490365">
    <property type="component" value="Unassembled WGS sequence"/>
</dbReference>
<dbReference type="RefSeq" id="WP_351955272.1">
    <property type="nucleotide sequence ID" value="NZ_JBEOZM010000002.1"/>
</dbReference>
<organism evidence="10 11">
    <name type="scientific">Streptomyces sp. 900105755</name>
    <dbReference type="NCBI Taxonomy" id="3154389"/>
    <lineage>
        <taxon>Bacteria</taxon>
        <taxon>Bacillati</taxon>
        <taxon>Actinomycetota</taxon>
        <taxon>Actinomycetes</taxon>
        <taxon>Kitasatosporales</taxon>
        <taxon>Streptomycetaceae</taxon>
        <taxon>Streptomyces</taxon>
    </lineage>
</organism>
<evidence type="ECO:0000256" key="3">
    <source>
        <dbReference type="ARBA" id="ARBA00022714"/>
    </source>
</evidence>
<dbReference type="SUPFAM" id="SSF63380">
    <property type="entry name" value="Riboflavin synthase domain-like"/>
    <property type="match status" value="1"/>
</dbReference>
<evidence type="ECO:0000313" key="10">
    <source>
        <dbReference type="EMBL" id="MER6266589.1"/>
    </source>
</evidence>
<keyword evidence="7" id="KW-0411">Iron-sulfur</keyword>
<accession>A0ABV1T979</accession>
<keyword evidence="4" id="KW-0479">Metal-binding</keyword>
<keyword evidence="2" id="KW-0285">Flavoprotein</keyword>
<evidence type="ECO:0000256" key="5">
    <source>
        <dbReference type="ARBA" id="ARBA00023002"/>
    </source>
</evidence>
<evidence type="ECO:0000256" key="4">
    <source>
        <dbReference type="ARBA" id="ARBA00022723"/>
    </source>
</evidence>
<dbReference type="InterPro" id="IPR036010">
    <property type="entry name" value="2Fe-2S_ferredoxin-like_sf"/>
</dbReference>
<dbReference type="PROSITE" id="PS00197">
    <property type="entry name" value="2FE2S_FER_1"/>
    <property type="match status" value="1"/>
</dbReference>
<dbReference type="PANTHER" id="PTHR47354:SF1">
    <property type="entry name" value="CARNITINE MONOOXYGENASE REDUCTASE SUBUNIT"/>
    <property type="match status" value="1"/>
</dbReference>
<evidence type="ECO:0000256" key="6">
    <source>
        <dbReference type="ARBA" id="ARBA00023004"/>
    </source>
</evidence>